<feature type="region of interest" description="Disordered" evidence="1">
    <location>
        <begin position="62"/>
        <end position="82"/>
    </location>
</feature>
<evidence type="ECO:0000256" key="1">
    <source>
        <dbReference type="SAM" id="MobiDB-lite"/>
    </source>
</evidence>
<dbReference type="Pfam" id="PF13921">
    <property type="entry name" value="Myb_DNA-bind_6"/>
    <property type="match status" value="1"/>
</dbReference>
<dbReference type="RefSeq" id="WP_186318124.1">
    <property type="nucleotide sequence ID" value="NZ_JACSQO010000001.1"/>
</dbReference>
<reference evidence="4 5" key="1">
    <citation type="submission" date="2020-08" db="EMBL/GenBank/DDBJ databases">
        <title>A Genomic Blueprint of the Chicken Gut Microbiome.</title>
        <authorList>
            <person name="Gilroy R."/>
            <person name="Ravi A."/>
            <person name="Getino M."/>
            <person name="Pursley I."/>
            <person name="Horton D.L."/>
            <person name="Alikhan N.-F."/>
            <person name="Baker D."/>
            <person name="Gharbi K."/>
            <person name="Hall N."/>
            <person name="Watson M."/>
            <person name="Adriaenssens E.M."/>
            <person name="Foster-Nyarko E."/>
            <person name="Jarju S."/>
            <person name="Secka A."/>
            <person name="Antonio M."/>
            <person name="Oren A."/>
            <person name="Chaudhuri R."/>
            <person name="La Ragione R.M."/>
            <person name="Hildebrand F."/>
            <person name="Pallen M.J."/>
        </authorList>
    </citation>
    <scope>NUCLEOTIDE SEQUENCE [LARGE SCALE GENOMIC DNA]</scope>
    <source>
        <strain evidence="4 5">Sa2BUA9</strain>
    </source>
</reference>
<dbReference type="InterPro" id="IPR017930">
    <property type="entry name" value="Myb_dom"/>
</dbReference>
<keyword evidence="5" id="KW-1185">Reference proteome</keyword>
<feature type="domain" description="HTH myb-type" evidence="3">
    <location>
        <begin position="2"/>
        <end position="62"/>
    </location>
</feature>
<dbReference type="Gene3D" id="1.10.10.60">
    <property type="entry name" value="Homeodomain-like"/>
    <property type="match status" value="1"/>
</dbReference>
<evidence type="ECO:0008006" key="6">
    <source>
        <dbReference type="Google" id="ProtNLM"/>
    </source>
</evidence>
<dbReference type="InterPro" id="IPR001005">
    <property type="entry name" value="SANT/Myb"/>
</dbReference>
<dbReference type="PANTHER" id="PTHR41302:SF2">
    <property type="entry name" value="PRESPORE SPECIFIC TRANSCRIPTIONAL ACTIVATOR RSFA"/>
    <property type="match status" value="1"/>
</dbReference>
<accession>A0ABR8R4U3</accession>
<dbReference type="PROSITE" id="PS51294">
    <property type="entry name" value="HTH_MYB"/>
    <property type="match status" value="1"/>
</dbReference>
<dbReference type="InterPro" id="IPR014243">
    <property type="entry name" value="RsfA-like"/>
</dbReference>
<dbReference type="PROSITE" id="PS50090">
    <property type="entry name" value="MYB_LIKE"/>
    <property type="match status" value="1"/>
</dbReference>
<evidence type="ECO:0000259" key="3">
    <source>
        <dbReference type="PROSITE" id="PS51294"/>
    </source>
</evidence>
<dbReference type="PANTHER" id="PTHR41302">
    <property type="entry name" value="PRESPORE-SPECIFIC TRANSCRIPTIONAL REGULATOR RSFA-RELATED"/>
    <property type="match status" value="1"/>
</dbReference>
<dbReference type="InterPro" id="IPR009057">
    <property type="entry name" value="Homeodomain-like_sf"/>
</dbReference>
<dbReference type="SUPFAM" id="SSF46689">
    <property type="entry name" value="Homeodomain-like"/>
    <property type="match status" value="1"/>
</dbReference>
<organism evidence="4 5">
    <name type="scientific">Psychrobacillus faecigallinarum</name>
    <dbReference type="NCBI Taxonomy" id="2762235"/>
    <lineage>
        <taxon>Bacteria</taxon>
        <taxon>Bacillati</taxon>
        <taxon>Bacillota</taxon>
        <taxon>Bacilli</taxon>
        <taxon>Bacillales</taxon>
        <taxon>Bacillaceae</taxon>
        <taxon>Psychrobacillus</taxon>
    </lineage>
</organism>
<name>A0ABR8R4U3_9BACI</name>
<proteinExistence type="predicted"/>
<dbReference type="Proteomes" id="UP000640786">
    <property type="component" value="Unassembled WGS sequence"/>
</dbReference>
<evidence type="ECO:0000313" key="5">
    <source>
        <dbReference type="Proteomes" id="UP000640786"/>
    </source>
</evidence>
<feature type="compositionally biased region" description="Basic and acidic residues" evidence="1">
    <location>
        <begin position="64"/>
        <end position="78"/>
    </location>
</feature>
<comment type="caution">
    <text evidence="4">The sequence shown here is derived from an EMBL/GenBank/DDBJ whole genome shotgun (WGS) entry which is preliminary data.</text>
</comment>
<dbReference type="EMBL" id="JACSQO010000001">
    <property type="protein sequence ID" value="MBD7942810.1"/>
    <property type="molecule type" value="Genomic_DNA"/>
</dbReference>
<gene>
    <name evidence="4" type="ORF">H9650_01675</name>
</gene>
<protein>
    <recommendedName>
        <fullName evidence="6">Transcriptional regulator</fullName>
    </recommendedName>
</protein>
<evidence type="ECO:0000259" key="2">
    <source>
        <dbReference type="PROSITE" id="PS50090"/>
    </source>
</evidence>
<feature type="domain" description="Myb-like" evidence="2">
    <location>
        <begin position="2"/>
        <end position="58"/>
    </location>
</feature>
<evidence type="ECO:0000313" key="4">
    <source>
        <dbReference type="EMBL" id="MBD7942810.1"/>
    </source>
</evidence>
<sequence>MNVKLRKDSWTLEEDNLLKEIVLKKIEQGHTQISGFQEASVLLGRSKQACAFRWNKNLRPQLFPKEDSPKEESYKETVTDPSSLQNHLQLAMQSYDQMKNSYDEISTAYNLLKRDYEVLVNWAKQGVQHIDRN</sequence>